<sequence length="381" mass="42637">MVQTAAVSETMTEVLSHFSLEGCVASVTPYGSGHIHDTYLVKNLDSGCSDYVLQRVNHHVFKNVPGLMENIQVVTAHLRRKLEESASAQPEKEVLTLIPTKDGQLFYIDLEGNYWRMYLFLEETTSLDLVSTPQQAYEGGKAFGRFQALLADLPAHQLHDTIPNFHNVVSRLELFKEAKAANSAGRVQETAPEIAFVEARAQQMSTIYEMGQRGELPLRITHNDTKFNNVLLDKAGKAQCVIDLDTVMPGYVAYDFGDAVRTTVNTASEDEPDLKKIQVNLSLFEGLAKGFLEETSSSLTPHEISSLLHGVLLLPFIMGLRFLTDYLSGDVYYKIHFPAHNLQRARAQFQLVKQLEAQRPVLQQILEEIVQETRLAETAAK</sequence>
<dbReference type="PANTHER" id="PTHR21064:SF5">
    <property type="entry name" value="SLR1880 PROTEIN"/>
    <property type="match status" value="1"/>
</dbReference>
<dbReference type="OrthoDB" id="526037at2"/>
<dbReference type="SUPFAM" id="SSF56112">
    <property type="entry name" value="Protein kinase-like (PK-like)"/>
    <property type="match status" value="1"/>
</dbReference>
<organism evidence="2 3">
    <name type="scientific">Rufibacter immobilis</name>
    <dbReference type="NCBI Taxonomy" id="1348778"/>
    <lineage>
        <taxon>Bacteria</taxon>
        <taxon>Pseudomonadati</taxon>
        <taxon>Bacteroidota</taxon>
        <taxon>Cytophagia</taxon>
        <taxon>Cytophagales</taxon>
        <taxon>Hymenobacteraceae</taxon>
        <taxon>Rufibacter</taxon>
    </lineage>
</organism>
<comment type="caution">
    <text evidence="2">The sequence shown here is derived from an EMBL/GenBank/DDBJ whole genome shotgun (WGS) entry which is preliminary data.</text>
</comment>
<dbReference type="InterPro" id="IPR002575">
    <property type="entry name" value="Aminoglycoside_PTrfase"/>
</dbReference>
<name>A0A3M9N8I1_9BACT</name>
<keyword evidence="3" id="KW-1185">Reference proteome</keyword>
<dbReference type="Proteomes" id="UP000271010">
    <property type="component" value="Unassembled WGS sequence"/>
</dbReference>
<keyword evidence="2" id="KW-0808">Transferase</keyword>
<dbReference type="InterPro" id="IPR050249">
    <property type="entry name" value="Pseudomonas-type_ThrB"/>
</dbReference>
<dbReference type="AlphaFoldDB" id="A0A3M9N8I1"/>
<dbReference type="Pfam" id="PF01636">
    <property type="entry name" value="APH"/>
    <property type="match status" value="1"/>
</dbReference>
<dbReference type="EMBL" id="RJJE01000001">
    <property type="protein sequence ID" value="RNI33298.1"/>
    <property type="molecule type" value="Genomic_DNA"/>
</dbReference>
<dbReference type="InterPro" id="IPR011009">
    <property type="entry name" value="Kinase-like_dom_sf"/>
</dbReference>
<dbReference type="GO" id="GO:0016740">
    <property type="term" value="F:transferase activity"/>
    <property type="evidence" value="ECO:0007669"/>
    <property type="project" value="UniProtKB-KW"/>
</dbReference>
<evidence type="ECO:0000259" key="1">
    <source>
        <dbReference type="Pfam" id="PF01636"/>
    </source>
</evidence>
<protein>
    <submittedName>
        <fullName evidence="2">Aminoglycoside phosphotransferase family protein</fullName>
    </submittedName>
</protein>
<gene>
    <name evidence="2" type="ORF">EFA69_00970</name>
</gene>
<reference evidence="2 3" key="1">
    <citation type="submission" date="2018-11" db="EMBL/GenBank/DDBJ databases">
        <title>Rufibacter latericius sp. nov., isolated from water in Baiyang Lake.</title>
        <authorList>
            <person name="Yang Y."/>
        </authorList>
    </citation>
    <scope>NUCLEOTIDE SEQUENCE [LARGE SCALE GENOMIC DNA]</scope>
    <source>
        <strain evidence="2 3">MCC P1</strain>
    </source>
</reference>
<proteinExistence type="predicted"/>
<feature type="domain" description="Aminoglycoside phosphotransferase" evidence="1">
    <location>
        <begin position="27"/>
        <end position="269"/>
    </location>
</feature>
<evidence type="ECO:0000313" key="3">
    <source>
        <dbReference type="Proteomes" id="UP000271010"/>
    </source>
</evidence>
<evidence type="ECO:0000313" key="2">
    <source>
        <dbReference type="EMBL" id="RNI33298.1"/>
    </source>
</evidence>
<dbReference type="Gene3D" id="3.90.1200.10">
    <property type="match status" value="1"/>
</dbReference>
<dbReference type="PANTHER" id="PTHR21064">
    <property type="entry name" value="AMINOGLYCOSIDE PHOSPHOTRANSFERASE DOMAIN-CONTAINING PROTEIN-RELATED"/>
    <property type="match status" value="1"/>
</dbReference>
<accession>A0A3M9N8I1</accession>